<dbReference type="AlphaFoldDB" id="A0AAU7EFQ6"/>
<sequence length="417" mass="45900">MINKYMLLTTFFVVCATQLTAQSNALSSSPYSLYGLGLSNETSTGKVNGLNGLGIAMPSTTFINNSNPASFGNILLNSFLFDFGIKAQTNLLAEGSSNNSNIIANFSNISLAFPVTKQSGFGVTLIPFTSVGYNISGIETNIEGTNNNIFITDIEGTGGINDLKLNYGYAFTNKFRFGITGSVLFGKITETETDYLPNNTFIIEDINYYSGLRLGFGFQYDHIFKNVSIGGTAHLPTSLKGSKSSTIALYTIDSSIDLTENSESSIDDFNLPLELGFGIQTNLKKYFSINLDYKKSYWSNTNQTDQLGTYVNQNLFGIGLQYAAEKKVSKFFNNLEYRVGYNFNDGNLEVNNHRVKNNTLNLGVGLPLNGYSNSMINIGYSYGSKGQITNGLIKENYHLLSINFSLEGIWFQKRKID</sequence>
<keyword evidence="1" id="KW-0732">Signal</keyword>
<dbReference type="Gene3D" id="2.40.160.60">
    <property type="entry name" value="Outer membrane protein transport protein (OMPP1/FadL/TodX)"/>
    <property type="match status" value="1"/>
</dbReference>
<accession>A0AAU7EFQ6</accession>
<name>A0AAU7EFQ6_9FLAO</name>
<evidence type="ECO:0000256" key="1">
    <source>
        <dbReference type="SAM" id="SignalP"/>
    </source>
</evidence>
<dbReference type="SUPFAM" id="SSF56935">
    <property type="entry name" value="Porins"/>
    <property type="match status" value="1"/>
</dbReference>
<feature type="signal peptide" evidence="1">
    <location>
        <begin position="1"/>
        <end position="21"/>
    </location>
</feature>
<dbReference type="RefSeq" id="WP_308992147.1">
    <property type="nucleotide sequence ID" value="NZ_CP155618.1"/>
</dbReference>
<proteinExistence type="predicted"/>
<feature type="chain" id="PRO_5043817673" description="Long-chain fatty acid transport protein" evidence="1">
    <location>
        <begin position="22"/>
        <end position="417"/>
    </location>
</feature>
<organism evidence="2 3">
    <name type="scientific">Mariniflexile litorale</name>
    <dbReference type="NCBI Taxonomy" id="3045158"/>
    <lineage>
        <taxon>Bacteria</taxon>
        <taxon>Pseudomonadati</taxon>
        <taxon>Bacteroidota</taxon>
        <taxon>Flavobacteriia</taxon>
        <taxon>Flavobacteriales</taxon>
        <taxon>Flavobacteriaceae</taxon>
        <taxon>Mariniflexile</taxon>
    </lineage>
</organism>
<evidence type="ECO:0000313" key="3">
    <source>
        <dbReference type="Proteomes" id="UP001224325"/>
    </source>
</evidence>
<reference evidence="2" key="1">
    <citation type="submission" date="2024-04" db="EMBL/GenBank/DDBJ databases">
        <title>Mariniflexile litorale, isolated from the shallow sediments of the Sea of Japan.</title>
        <authorList>
            <person name="Romanenko L."/>
            <person name="Isaeva M."/>
        </authorList>
    </citation>
    <scope>NUCLEOTIDE SEQUENCE [LARGE SCALE GENOMIC DNA]</scope>
    <source>
        <strain evidence="2">KMM 9835</strain>
    </source>
</reference>
<dbReference type="KEGG" id="mlil:QLS71_019015"/>
<dbReference type="EMBL" id="CP155618">
    <property type="protein sequence ID" value="XBL14386.1"/>
    <property type="molecule type" value="Genomic_DNA"/>
</dbReference>
<gene>
    <name evidence="2" type="ORF">QLS71_019015</name>
</gene>
<evidence type="ECO:0008006" key="4">
    <source>
        <dbReference type="Google" id="ProtNLM"/>
    </source>
</evidence>
<dbReference type="Proteomes" id="UP001224325">
    <property type="component" value="Chromosome"/>
</dbReference>
<keyword evidence="3" id="KW-1185">Reference proteome</keyword>
<evidence type="ECO:0000313" key="2">
    <source>
        <dbReference type="EMBL" id="XBL14386.1"/>
    </source>
</evidence>
<protein>
    <recommendedName>
        <fullName evidence="4">Long-chain fatty acid transport protein</fullName>
    </recommendedName>
</protein>